<dbReference type="EMBL" id="CP016043">
    <property type="protein sequence ID" value="AOV96853.1"/>
    <property type="molecule type" value="Genomic_DNA"/>
</dbReference>
<keyword evidence="3" id="KW-1185">Reference proteome</keyword>
<evidence type="ECO:0000259" key="1">
    <source>
        <dbReference type="Pfam" id="PF04471"/>
    </source>
</evidence>
<sequence length="292" mass="33566">MIKTPTDLESYMQYVYSCLLNLQNEGVVVSRRAILKGKSTNHEIDVFYQFERAGVIHKVAIECKYLSRPVEKKDVMVFRGRLEDIGNIQGIMVSKFGYQKGAYEYAKHYDIDLKTIDDVPSLNIITAEQVKSGGLPSKNNIGQPFWILMEKYLDNVDAIYYGVNDDCDGKFTIPLFLSKRDAIHFLKKKKLQKKFAIRGLTQRNLEVLIGFGKVGGCKFYLMPSPYNSENNGGIIISPDALKFNYLISEITEDEYSEDYFVKPKRKHLSLARIVEELMDSRSLELLKNIKRK</sequence>
<dbReference type="InterPro" id="IPR011856">
    <property type="entry name" value="tRNA_endonuc-like_dom_sf"/>
</dbReference>
<name>A0ABM6EIF2_9GAMM</name>
<feature type="domain" description="Restriction endonuclease type IV Mrr" evidence="1">
    <location>
        <begin position="24"/>
        <end position="117"/>
    </location>
</feature>
<dbReference type="SUPFAM" id="SSF52980">
    <property type="entry name" value="Restriction endonuclease-like"/>
    <property type="match status" value="1"/>
</dbReference>
<evidence type="ECO:0000313" key="3">
    <source>
        <dbReference type="Proteomes" id="UP000175893"/>
    </source>
</evidence>
<reference evidence="2 3" key="1">
    <citation type="submission" date="2016-06" db="EMBL/GenBank/DDBJ databases">
        <title>Complete genome sequence of Edwardsiella hoshinae ATCC 35051.</title>
        <authorList>
            <person name="Reichley S.R."/>
            <person name="Waldbieser G.C."/>
            <person name="Lawrence M.L."/>
            <person name="Griffin M.J."/>
        </authorList>
    </citation>
    <scope>NUCLEOTIDE SEQUENCE [LARGE SCALE GENOMIC DNA]</scope>
    <source>
        <strain evidence="2 3">ATCC 35051</strain>
    </source>
</reference>
<dbReference type="Pfam" id="PF04471">
    <property type="entry name" value="Mrr_cat"/>
    <property type="match status" value="1"/>
</dbReference>
<accession>A0ABM6EIF2</accession>
<proteinExistence type="predicted"/>
<gene>
    <name evidence="2" type="ORF">A9798_07700</name>
</gene>
<dbReference type="InterPro" id="IPR011335">
    <property type="entry name" value="Restrct_endonuc-II-like"/>
</dbReference>
<protein>
    <recommendedName>
        <fullName evidence="1">Restriction endonuclease type IV Mrr domain-containing protein</fullName>
    </recommendedName>
</protein>
<organism evidence="2 3">
    <name type="scientific">Edwardsiella hoshinae</name>
    <dbReference type="NCBI Taxonomy" id="93378"/>
    <lineage>
        <taxon>Bacteria</taxon>
        <taxon>Pseudomonadati</taxon>
        <taxon>Pseudomonadota</taxon>
        <taxon>Gammaproteobacteria</taxon>
        <taxon>Enterobacterales</taxon>
        <taxon>Hafniaceae</taxon>
        <taxon>Edwardsiella</taxon>
    </lineage>
</organism>
<dbReference type="Gene3D" id="3.40.1350.10">
    <property type="match status" value="1"/>
</dbReference>
<dbReference type="InterPro" id="IPR007560">
    <property type="entry name" value="Restrct_endonuc_IV_Mrr"/>
</dbReference>
<evidence type="ECO:0000313" key="2">
    <source>
        <dbReference type="EMBL" id="AOV96853.1"/>
    </source>
</evidence>
<dbReference type="Proteomes" id="UP000175893">
    <property type="component" value="Chromosome"/>
</dbReference>
<dbReference type="RefSeq" id="WP_070244872.1">
    <property type="nucleotide sequence ID" value="NZ_CP016043.1"/>
</dbReference>